<dbReference type="Pfam" id="PF25210">
    <property type="entry name" value="Kelch_FKB95"/>
    <property type="match status" value="1"/>
</dbReference>
<organism evidence="2 3">
    <name type="scientific">Eruca vesicaria subsp. sativa</name>
    <name type="common">Garden rocket</name>
    <name type="synonym">Eruca sativa</name>
    <dbReference type="NCBI Taxonomy" id="29727"/>
    <lineage>
        <taxon>Eukaryota</taxon>
        <taxon>Viridiplantae</taxon>
        <taxon>Streptophyta</taxon>
        <taxon>Embryophyta</taxon>
        <taxon>Tracheophyta</taxon>
        <taxon>Spermatophyta</taxon>
        <taxon>Magnoliopsida</taxon>
        <taxon>eudicotyledons</taxon>
        <taxon>Gunneridae</taxon>
        <taxon>Pentapetalae</taxon>
        <taxon>rosids</taxon>
        <taxon>malvids</taxon>
        <taxon>Brassicales</taxon>
        <taxon>Brassicaceae</taxon>
        <taxon>Brassiceae</taxon>
        <taxon>Eruca</taxon>
    </lineage>
</organism>
<dbReference type="AlphaFoldDB" id="A0ABC8JIG2"/>
<evidence type="ECO:0000259" key="1">
    <source>
        <dbReference type="Pfam" id="PF25210"/>
    </source>
</evidence>
<dbReference type="InterPro" id="IPR050354">
    <property type="entry name" value="F-box/kelch-repeat_ARATH"/>
</dbReference>
<evidence type="ECO:0000313" key="3">
    <source>
        <dbReference type="Proteomes" id="UP001642260"/>
    </source>
</evidence>
<gene>
    <name evidence="2" type="ORF">ERUC_LOCUS11645</name>
</gene>
<dbReference type="InterPro" id="IPR006652">
    <property type="entry name" value="Kelch_1"/>
</dbReference>
<name>A0ABC8JIG2_ERUVS</name>
<dbReference type="EMBL" id="CAKOAT010110710">
    <property type="protein sequence ID" value="CAH8329569.1"/>
    <property type="molecule type" value="Genomic_DNA"/>
</dbReference>
<dbReference type="SMART" id="SM00612">
    <property type="entry name" value="Kelch"/>
    <property type="match status" value="2"/>
</dbReference>
<feature type="domain" description="FKB95-like N-terminal Kelch" evidence="1">
    <location>
        <begin position="38"/>
        <end position="261"/>
    </location>
</feature>
<dbReference type="InterPro" id="IPR057499">
    <property type="entry name" value="Kelch_FKB95"/>
</dbReference>
<dbReference type="PANTHER" id="PTHR24414">
    <property type="entry name" value="F-BOX/KELCH-REPEAT PROTEIN SKIP4"/>
    <property type="match status" value="1"/>
</dbReference>
<evidence type="ECO:0000313" key="2">
    <source>
        <dbReference type="EMBL" id="CAH8329569.1"/>
    </source>
</evidence>
<reference evidence="2 3" key="1">
    <citation type="submission" date="2022-03" db="EMBL/GenBank/DDBJ databases">
        <authorList>
            <person name="Macdonald S."/>
            <person name="Ahmed S."/>
            <person name="Newling K."/>
        </authorList>
    </citation>
    <scope>NUCLEOTIDE SEQUENCE [LARGE SCALE GENOMIC DNA]</scope>
</reference>
<dbReference type="Gene3D" id="2.120.10.80">
    <property type="entry name" value="Kelch-type beta propeller"/>
    <property type="match status" value="1"/>
</dbReference>
<dbReference type="PANTHER" id="PTHR24414:SF149">
    <property type="entry name" value="F-BOX DOMAIN-CONTAINING PROTEIN"/>
    <property type="match status" value="1"/>
</dbReference>
<dbReference type="Proteomes" id="UP001642260">
    <property type="component" value="Unassembled WGS sequence"/>
</dbReference>
<dbReference type="InterPro" id="IPR015915">
    <property type="entry name" value="Kelch-typ_b-propeller"/>
</dbReference>
<keyword evidence="3" id="KW-1185">Reference proteome</keyword>
<dbReference type="SUPFAM" id="SSF117281">
    <property type="entry name" value="Kelch motif"/>
    <property type="match status" value="1"/>
</dbReference>
<sequence>MVSSSELYDLRTSMGLRENMLYICLRTPPDPTPRWFVHTSTTRLVQIPLLLYMPWQKSSVVSLNHGIYVIGGTVNGKATSGVFLLDCRTNKWSHVPSMRVARASAITGVVNGKIYVVGGCQHKYSSEDWGEVFDPKTQTWEALMPPPEEDINLIGAGFGSNRDCMVMDGKIYAATNLWETIYYSPSNDKREQGRRWDTGGGVRRGWCLVGKVLYSCHVSGTILWSEAKELEKEGISEPSINWKEVKGLESLQNQLSSSRMVHHEPGLFDSSTVGFSNEFEHRLPGFKLCKFGSNVVVYWDVLVGGLESLEIWCAEICLEGGDDEEIWGTILCSNVVMMIDPLLYRFKALHSLSVKV</sequence>
<accession>A0ABC8JIG2</accession>
<protein>
    <recommendedName>
        <fullName evidence="1">FKB95-like N-terminal Kelch domain-containing protein</fullName>
    </recommendedName>
</protein>
<proteinExistence type="predicted"/>
<comment type="caution">
    <text evidence="2">The sequence shown here is derived from an EMBL/GenBank/DDBJ whole genome shotgun (WGS) entry which is preliminary data.</text>
</comment>